<dbReference type="RefSeq" id="WP_138363252.1">
    <property type="nucleotide sequence ID" value="NZ_JBCIVH010000070.1"/>
</dbReference>
<dbReference type="Gene3D" id="3.40.50.1000">
    <property type="entry name" value="HAD superfamily/HAD-like"/>
    <property type="match status" value="1"/>
</dbReference>
<dbReference type="InterPro" id="IPR005519">
    <property type="entry name" value="Acid_phosphat_B-like"/>
</dbReference>
<dbReference type="NCBIfam" id="TIGR01533">
    <property type="entry name" value="lipo_e_P4"/>
    <property type="match status" value="1"/>
</dbReference>
<keyword evidence="4" id="KW-0449">Lipoprotein</keyword>
<dbReference type="Proteomes" id="UP000307430">
    <property type="component" value="Unassembled WGS sequence"/>
</dbReference>
<protein>
    <submittedName>
        <fullName evidence="4">5'-nucleotidase, lipoprotein e(P4) family</fullName>
    </submittedName>
</protein>
<evidence type="ECO:0000313" key="5">
    <source>
        <dbReference type="Proteomes" id="UP000307430"/>
    </source>
</evidence>
<keyword evidence="5" id="KW-1185">Reference proteome</keyword>
<evidence type="ECO:0000256" key="3">
    <source>
        <dbReference type="SAM" id="SignalP"/>
    </source>
</evidence>
<evidence type="ECO:0000256" key="2">
    <source>
        <dbReference type="ARBA" id="ARBA00022729"/>
    </source>
</evidence>
<dbReference type="PANTHER" id="PTHR31284">
    <property type="entry name" value="ACID PHOSPHATASE-LIKE PROTEIN"/>
    <property type="match status" value="1"/>
</dbReference>
<name>A0A5R9L143_9ENTR</name>
<dbReference type="InterPro" id="IPR036412">
    <property type="entry name" value="HAD-like_sf"/>
</dbReference>
<feature type="signal peptide" evidence="3">
    <location>
        <begin position="1"/>
        <end position="22"/>
    </location>
</feature>
<dbReference type="Pfam" id="PF03767">
    <property type="entry name" value="Acid_phosphat_B"/>
    <property type="match status" value="1"/>
</dbReference>
<dbReference type="SUPFAM" id="SSF56784">
    <property type="entry name" value="HAD-like"/>
    <property type="match status" value="1"/>
</dbReference>
<proteinExistence type="predicted"/>
<dbReference type="InterPro" id="IPR006423">
    <property type="entry name" value="Lipo_e_P4"/>
</dbReference>
<organism evidence="4 5">
    <name type="scientific">Klebsiella indica</name>
    <dbReference type="NCBI Taxonomy" id="2582917"/>
    <lineage>
        <taxon>Bacteria</taxon>
        <taxon>Pseudomonadati</taxon>
        <taxon>Pseudomonadota</taxon>
        <taxon>Gammaproteobacteria</taxon>
        <taxon>Enterobacterales</taxon>
        <taxon>Enterobacteriaceae</taxon>
        <taxon>Klebsiella/Raoultella group</taxon>
        <taxon>Klebsiella</taxon>
    </lineage>
</organism>
<dbReference type="GO" id="GO:0009279">
    <property type="term" value="C:cell outer membrane"/>
    <property type="evidence" value="ECO:0007669"/>
    <property type="project" value="InterPro"/>
</dbReference>
<dbReference type="SFLD" id="SFLDS00003">
    <property type="entry name" value="Haloacid_Dehalogenase"/>
    <property type="match status" value="1"/>
</dbReference>
<dbReference type="PANTHER" id="PTHR31284:SF10">
    <property type="entry name" value="ACID PHOSPHATASE-LIKE PROTEIN"/>
    <property type="match status" value="1"/>
</dbReference>
<evidence type="ECO:0000313" key="4">
    <source>
        <dbReference type="EMBL" id="TLV02069.1"/>
    </source>
</evidence>
<accession>A0A5R9L143</accession>
<reference evidence="4 5" key="1">
    <citation type="submission" date="2019-05" db="EMBL/GenBank/DDBJ databases">
        <title>Genome sequence of Klebsiella sp strain TOUT106.</title>
        <authorList>
            <person name="Rahi P."/>
            <person name="Chaudhari D."/>
        </authorList>
    </citation>
    <scope>NUCLEOTIDE SEQUENCE [LARGE SCALE GENOMIC DNA]</scope>
    <source>
        <strain evidence="4 5">TOUT106</strain>
    </source>
</reference>
<feature type="chain" id="PRO_5024446617" evidence="3">
    <location>
        <begin position="23"/>
        <end position="270"/>
    </location>
</feature>
<sequence length="270" mass="30526">MYKKKTTLALSLLIVSSLSGCANLNHKHNTAELTSQSVMAVNWLQTSGEYRALAYQAFNSARLEWDSVSKKPTDKYAVIVDLDETMLDNSAYSAWQIKHNQPYSDKTWSQWTQSRQALAVPGAVEFARYISRHNGTIFYVSNRAQQDFTATIENMRQLGFPDVNEKTVLLKTDSSNKQARFNSIAAEGYNVIIYIGDNLNDFGSATYHKASAERRQFAEDNQKLFGTRYIILPNPMYGDWEGALTPGYYKLSAGEQLQARQNALRSWSGK</sequence>
<dbReference type="InterPro" id="IPR023214">
    <property type="entry name" value="HAD_sf"/>
</dbReference>
<evidence type="ECO:0000256" key="1">
    <source>
        <dbReference type="ARBA" id="ARBA00022723"/>
    </source>
</evidence>
<dbReference type="EMBL" id="VCHQ01000048">
    <property type="protein sequence ID" value="TLV02069.1"/>
    <property type="molecule type" value="Genomic_DNA"/>
</dbReference>
<keyword evidence="2 3" id="KW-0732">Signal</keyword>
<dbReference type="AlphaFoldDB" id="A0A5R9L143"/>
<gene>
    <name evidence="4" type="ORF">FE839_24195</name>
</gene>
<comment type="caution">
    <text evidence="4">The sequence shown here is derived from an EMBL/GenBank/DDBJ whole genome shotgun (WGS) entry which is preliminary data.</text>
</comment>
<dbReference type="GO" id="GO:0046872">
    <property type="term" value="F:metal ion binding"/>
    <property type="evidence" value="ECO:0007669"/>
    <property type="project" value="UniProtKB-KW"/>
</dbReference>
<dbReference type="PROSITE" id="PS51257">
    <property type="entry name" value="PROKAR_LIPOPROTEIN"/>
    <property type="match status" value="1"/>
</dbReference>
<dbReference type="PIRSF" id="PIRSF019271">
    <property type="entry name" value="Acid_Ptase_C"/>
    <property type="match status" value="1"/>
</dbReference>
<dbReference type="SFLD" id="SFLDG01125">
    <property type="entry name" value="C1.1:_Acid_Phosphatase_Like"/>
    <property type="match status" value="1"/>
</dbReference>
<dbReference type="CDD" id="cd07534">
    <property type="entry name" value="HAD_CAP"/>
    <property type="match status" value="1"/>
</dbReference>
<keyword evidence="1" id="KW-0479">Metal-binding</keyword>